<feature type="domain" description="ABC transporter" evidence="5">
    <location>
        <begin position="32"/>
        <end position="255"/>
    </location>
</feature>
<dbReference type="Gene3D" id="3.40.50.300">
    <property type="entry name" value="P-loop containing nucleotide triphosphate hydrolases"/>
    <property type="match status" value="1"/>
</dbReference>
<dbReference type="GO" id="GO:0005524">
    <property type="term" value="F:ATP binding"/>
    <property type="evidence" value="ECO:0007669"/>
    <property type="project" value="UniProtKB-KW"/>
</dbReference>
<dbReference type="InterPro" id="IPR003439">
    <property type="entry name" value="ABC_transporter-like_ATP-bd"/>
</dbReference>
<dbReference type="RefSeq" id="WP_309541092.1">
    <property type="nucleotide sequence ID" value="NZ_CP133659.1"/>
</dbReference>
<dbReference type="PANTHER" id="PTHR46743">
    <property type="entry name" value="TEICHOIC ACIDS EXPORT ATP-BINDING PROTEIN TAGH"/>
    <property type="match status" value="1"/>
</dbReference>
<name>A0ABY9QZY5_9BACT</name>
<dbReference type="InterPro" id="IPR050683">
    <property type="entry name" value="Bact_Polysacc_Export_ATP-bd"/>
</dbReference>
<dbReference type="Pfam" id="PF00005">
    <property type="entry name" value="ABC_tran"/>
    <property type="match status" value="1"/>
</dbReference>
<evidence type="ECO:0000313" key="6">
    <source>
        <dbReference type="EMBL" id="WMW65049.1"/>
    </source>
</evidence>
<gene>
    <name evidence="6" type="ORF">KPS_003143</name>
</gene>
<dbReference type="EMBL" id="CP133659">
    <property type="protein sequence ID" value="WMW65049.1"/>
    <property type="molecule type" value="Genomic_DNA"/>
</dbReference>
<proteinExistence type="inferred from homology"/>
<sequence>MTKPSVVVENVSKKFGQSLESALKYGIIDTLRRCTGLGKGEKVRKGEFWALNDVSFSLAPGDALGIMGVNGSGKTTLLRILNGTYAPDSGKVTLRGRVGALIAAGAGFSPMLTGRENVFISGALLGMSSREVRRRFDEIVAFSELEEFIDMPVRNYSSGMAVRLGFAVAVLGAPDILLVDEVLAVGDLNFQKKCFDRIHALRDNGTTILLVSHSIGAIWSVCNKGILLHHGKALIIGNTEQVCKSYDDHNSLAATQAKQKYTTDTSLATTHGHSRGGTGEAICTCVRILNSANQEATTFKFGEPITFEYHYRVNQRIMKPIFRASLDSPHYKFFVSFDSYEQKMTLPCIDPGEYTLRYSVKDMKLRPGSYSLNTSICAREIGTHIFYWLAATQFAILHDENFFLYSNDHAAIFAEAPMEIIKC</sequence>
<organism evidence="6 7">
    <name type="scientific">Nitratidesulfovibrio liaohensis</name>
    <dbReference type="NCBI Taxonomy" id="2604158"/>
    <lineage>
        <taxon>Bacteria</taxon>
        <taxon>Pseudomonadati</taxon>
        <taxon>Thermodesulfobacteriota</taxon>
        <taxon>Desulfovibrionia</taxon>
        <taxon>Desulfovibrionales</taxon>
        <taxon>Desulfovibrionaceae</taxon>
        <taxon>Nitratidesulfovibrio</taxon>
    </lineage>
</organism>
<keyword evidence="3" id="KW-0547">Nucleotide-binding</keyword>
<evidence type="ECO:0000259" key="5">
    <source>
        <dbReference type="PROSITE" id="PS50893"/>
    </source>
</evidence>
<dbReference type="PROSITE" id="PS50893">
    <property type="entry name" value="ABC_TRANSPORTER_2"/>
    <property type="match status" value="1"/>
</dbReference>
<accession>A0ABY9QZY5</accession>
<keyword evidence="2" id="KW-0813">Transport</keyword>
<comment type="similarity">
    <text evidence="1">Belongs to the ABC transporter superfamily.</text>
</comment>
<evidence type="ECO:0000313" key="7">
    <source>
        <dbReference type="Proteomes" id="UP001180616"/>
    </source>
</evidence>
<evidence type="ECO:0000256" key="3">
    <source>
        <dbReference type="ARBA" id="ARBA00022741"/>
    </source>
</evidence>
<keyword evidence="7" id="KW-1185">Reference proteome</keyword>
<dbReference type="Gene3D" id="2.70.50.60">
    <property type="entry name" value="abc- transporter (atp binding component) like domain"/>
    <property type="match status" value="1"/>
</dbReference>
<dbReference type="PROSITE" id="PS00211">
    <property type="entry name" value="ABC_TRANSPORTER_1"/>
    <property type="match status" value="1"/>
</dbReference>
<dbReference type="InterPro" id="IPR015860">
    <property type="entry name" value="ABC_transpr_TagH-like"/>
</dbReference>
<dbReference type="PANTHER" id="PTHR46743:SF2">
    <property type="entry name" value="TEICHOIC ACIDS EXPORT ATP-BINDING PROTEIN TAGH"/>
    <property type="match status" value="1"/>
</dbReference>
<dbReference type="CDD" id="cd03220">
    <property type="entry name" value="ABC_KpsT_Wzt"/>
    <property type="match status" value="1"/>
</dbReference>
<dbReference type="InterPro" id="IPR027417">
    <property type="entry name" value="P-loop_NTPase"/>
</dbReference>
<dbReference type="Pfam" id="PF14524">
    <property type="entry name" value="Wzt_C"/>
    <property type="match status" value="1"/>
</dbReference>
<evidence type="ECO:0000256" key="2">
    <source>
        <dbReference type="ARBA" id="ARBA00022448"/>
    </source>
</evidence>
<evidence type="ECO:0000256" key="1">
    <source>
        <dbReference type="ARBA" id="ARBA00005417"/>
    </source>
</evidence>
<dbReference type="Proteomes" id="UP001180616">
    <property type="component" value="Chromosome"/>
</dbReference>
<protein>
    <submittedName>
        <fullName evidence="6">ABC transporter ATP-binding protein</fullName>
    </submittedName>
</protein>
<dbReference type="InterPro" id="IPR017871">
    <property type="entry name" value="ABC_transporter-like_CS"/>
</dbReference>
<dbReference type="SMART" id="SM00382">
    <property type="entry name" value="AAA"/>
    <property type="match status" value="1"/>
</dbReference>
<dbReference type="InterPro" id="IPR003593">
    <property type="entry name" value="AAA+_ATPase"/>
</dbReference>
<evidence type="ECO:0000256" key="4">
    <source>
        <dbReference type="ARBA" id="ARBA00022840"/>
    </source>
</evidence>
<reference evidence="6" key="1">
    <citation type="submission" date="2023-09" db="EMBL/GenBank/DDBJ databases">
        <authorList>
            <consortium name="CW5 consortium"/>
            <person name="Lu C.-W."/>
        </authorList>
    </citation>
    <scope>NUCLEOTIDE SEQUENCE</scope>
    <source>
        <strain evidence="6">KPS</strain>
    </source>
</reference>
<keyword evidence="4 6" id="KW-0067">ATP-binding</keyword>
<dbReference type="CDD" id="cd10147">
    <property type="entry name" value="Wzt_C-like"/>
    <property type="match status" value="1"/>
</dbReference>
<dbReference type="SUPFAM" id="SSF52540">
    <property type="entry name" value="P-loop containing nucleoside triphosphate hydrolases"/>
    <property type="match status" value="1"/>
</dbReference>
<dbReference type="InterPro" id="IPR029439">
    <property type="entry name" value="Wzt_C"/>
</dbReference>